<keyword evidence="10" id="KW-0694">RNA-binding</keyword>
<dbReference type="EC" id="3.1.26.3" evidence="3"/>
<dbReference type="GO" id="GO:0004525">
    <property type="term" value="F:ribonuclease III activity"/>
    <property type="evidence" value="ECO:0007669"/>
    <property type="project" value="UniProtKB-EC"/>
</dbReference>
<gene>
    <name evidence="14" type="ORF">OMM_13802</name>
</gene>
<keyword evidence="8" id="KW-0255">Endonuclease</keyword>
<dbReference type="PANTHER" id="PTHR14950">
    <property type="entry name" value="DICER-RELATED"/>
    <property type="match status" value="1"/>
</dbReference>
<dbReference type="Gene3D" id="1.10.1520.10">
    <property type="entry name" value="Ribonuclease III domain"/>
    <property type="match status" value="1"/>
</dbReference>
<keyword evidence="5" id="KW-0698">rRNA processing</keyword>
<keyword evidence="7" id="KW-0540">Nuclease</keyword>
<feature type="non-terminal residue" evidence="14">
    <location>
        <position position="125"/>
    </location>
</feature>
<dbReference type="AlphaFoldDB" id="A0A1V1NT45"/>
<evidence type="ECO:0000256" key="6">
    <source>
        <dbReference type="ARBA" id="ARBA00022664"/>
    </source>
</evidence>
<dbReference type="InterPro" id="IPR000999">
    <property type="entry name" value="RNase_III_dom"/>
</dbReference>
<name>A0A1V1NT45_9BACT</name>
<dbReference type="CDD" id="cd00593">
    <property type="entry name" value="RIBOc"/>
    <property type="match status" value="1"/>
</dbReference>
<proteinExistence type="inferred from homology"/>
<evidence type="ECO:0000256" key="5">
    <source>
        <dbReference type="ARBA" id="ARBA00022552"/>
    </source>
</evidence>
<dbReference type="SUPFAM" id="SSF69065">
    <property type="entry name" value="RNase III domain-like"/>
    <property type="match status" value="1"/>
</dbReference>
<comment type="caution">
    <text evidence="14">The sequence shown here is derived from an EMBL/GenBank/DDBJ whole genome shotgun (WGS) entry which is preliminary data.</text>
</comment>
<dbReference type="SMART" id="SM00535">
    <property type="entry name" value="RIBOc"/>
    <property type="match status" value="1"/>
</dbReference>
<comment type="catalytic activity">
    <reaction evidence="1">
        <text>Endonucleolytic cleavage to 5'-phosphomonoester.</text>
        <dbReference type="EC" id="3.1.26.3"/>
    </reaction>
</comment>
<evidence type="ECO:0000313" key="15">
    <source>
        <dbReference type="Proteomes" id="UP000189670"/>
    </source>
</evidence>
<evidence type="ECO:0000256" key="1">
    <source>
        <dbReference type="ARBA" id="ARBA00000109"/>
    </source>
</evidence>
<keyword evidence="6" id="KW-0507">mRNA processing</keyword>
<evidence type="ECO:0000256" key="8">
    <source>
        <dbReference type="ARBA" id="ARBA00022759"/>
    </source>
</evidence>
<dbReference type="Proteomes" id="UP000189670">
    <property type="component" value="Unassembled WGS sequence"/>
</dbReference>
<evidence type="ECO:0000256" key="10">
    <source>
        <dbReference type="ARBA" id="ARBA00022884"/>
    </source>
</evidence>
<comment type="function">
    <text evidence="12">Digests double-stranded RNA. Involved in the processing of primary rRNA transcript to yield the immediate precursors to the large and small rRNAs (23S and 16S). Processes some mRNAs, and tRNAs when they are encoded in the rRNA operon. Processes pre-crRNA and tracrRNA of type II CRISPR loci if present in the organism.</text>
</comment>
<dbReference type="GO" id="GO:0003723">
    <property type="term" value="F:RNA binding"/>
    <property type="evidence" value="ECO:0007669"/>
    <property type="project" value="UniProtKB-KW"/>
</dbReference>
<dbReference type="EMBL" id="ATBP01002555">
    <property type="protein sequence ID" value="ETR65728.1"/>
    <property type="molecule type" value="Genomic_DNA"/>
</dbReference>
<feature type="domain" description="RNase III" evidence="13">
    <location>
        <begin position="9"/>
        <end position="125"/>
    </location>
</feature>
<protein>
    <recommendedName>
        <fullName evidence="4">Ribonuclease 3</fullName>
        <ecNumber evidence="3">3.1.26.3</ecNumber>
    </recommendedName>
    <alternativeName>
        <fullName evidence="11">Ribonuclease III</fullName>
    </alternativeName>
</protein>
<evidence type="ECO:0000256" key="3">
    <source>
        <dbReference type="ARBA" id="ARBA00012177"/>
    </source>
</evidence>
<organism evidence="14 15">
    <name type="scientific">Candidatus Magnetoglobus multicellularis str. Araruama</name>
    <dbReference type="NCBI Taxonomy" id="890399"/>
    <lineage>
        <taxon>Bacteria</taxon>
        <taxon>Pseudomonadati</taxon>
        <taxon>Thermodesulfobacteriota</taxon>
        <taxon>Desulfobacteria</taxon>
        <taxon>Desulfobacterales</taxon>
        <taxon>Desulfobacteraceae</taxon>
        <taxon>Candidatus Magnetoglobus</taxon>
    </lineage>
</organism>
<evidence type="ECO:0000256" key="9">
    <source>
        <dbReference type="ARBA" id="ARBA00022801"/>
    </source>
</evidence>
<reference evidence="15" key="1">
    <citation type="submission" date="2012-11" db="EMBL/GenBank/DDBJ databases">
        <authorList>
            <person name="Lucero-Rivera Y.E."/>
            <person name="Tovar-Ramirez D."/>
        </authorList>
    </citation>
    <scope>NUCLEOTIDE SEQUENCE [LARGE SCALE GENOMIC DNA]</scope>
    <source>
        <strain evidence="15">Araruama</strain>
    </source>
</reference>
<evidence type="ECO:0000313" key="14">
    <source>
        <dbReference type="EMBL" id="ETR65728.1"/>
    </source>
</evidence>
<evidence type="ECO:0000256" key="7">
    <source>
        <dbReference type="ARBA" id="ARBA00022722"/>
    </source>
</evidence>
<comment type="similarity">
    <text evidence="2">Belongs to the ribonuclease III family.</text>
</comment>
<evidence type="ECO:0000256" key="12">
    <source>
        <dbReference type="ARBA" id="ARBA00049596"/>
    </source>
</evidence>
<dbReference type="GO" id="GO:0006397">
    <property type="term" value="P:mRNA processing"/>
    <property type="evidence" value="ECO:0007669"/>
    <property type="project" value="UniProtKB-KW"/>
</dbReference>
<keyword evidence="9" id="KW-0378">Hydrolase</keyword>
<evidence type="ECO:0000256" key="4">
    <source>
        <dbReference type="ARBA" id="ARBA00017706"/>
    </source>
</evidence>
<evidence type="ECO:0000256" key="11">
    <source>
        <dbReference type="ARBA" id="ARBA00032486"/>
    </source>
</evidence>
<dbReference type="Pfam" id="PF14622">
    <property type="entry name" value="Ribonucleas_3_3"/>
    <property type="match status" value="1"/>
</dbReference>
<dbReference type="PROSITE" id="PS00517">
    <property type="entry name" value="RNASE_3_1"/>
    <property type="match status" value="1"/>
</dbReference>
<dbReference type="FunFam" id="1.10.1520.10:FF:000001">
    <property type="entry name" value="Ribonuclease 3"/>
    <property type="match status" value="1"/>
</dbReference>
<accession>A0A1V1NT45</accession>
<dbReference type="PANTHER" id="PTHR14950:SF37">
    <property type="entry name" value="ENDORIBONUCLEASE DICER"/>
    <property type="match status" value="1"/>
</dbReference>
<sequence>MKKLKQQPIEDLEKLLTYKFKTKKLLKQALRHRSFVKNQTTTKSLLEHNERLEFLGDAVLKLAISHYLFSNFAPFSEGQMSKIRAHVVSDETLALAAQRINLGAFIFLSTNAINNGGRLQESILA</sequence>
<dbReference type="GO" id="GO:0006364">
    <property type="term" value="P:rRNA processing"/>
    <property type="evidence" value="ECO:0007669"/>
    <property type="project" value="UniProtKB-KW"/>
</dbReference>
<dbReference type="PROSITE" id="PS50142">
    <property type="entry name" value="RNASE_3_2"/>
    <property type="match status" value="1"/>
</dbReference>
<dbReference type="InterPro" id="IPR036389">
    <property type="entry name" value="RNase_III_sf"/>
</dbReference>
<evidence type="ECO:0000256" key="2">
    <source>
        <dbReference type="ARBA" id="ARBA00010183"/>
    </source>
</evidence>
<evidence type="ECO:0000259" key="13">
    <source>
        <dbReference type="PROSITE" id="PS50142"/>
    </source>
</evidence>